<dbReference type="Proteomes" id="UP001597399">
    <property type="component" value="Unassembled WGS sequence"/>
</dbReference>
<comment type="caution">
    <text evidence="1">The sequence shown here is derived from an EMBL/GenBank/DDBJ whole genome shotgun (WGS) entry which is preliminary data.</text>
</comment>
<gene>
    <name evidence="1" type="ORF">ACFSUE_10560</name>
</gene>
<evidence type="ECO:0008006" key="3">
    <source>
        <dbReference type="Google" id="ProtNLM"/>
    </source>
</evidence>
<dbReference type="RefSeq" id="WP_253064318.1">
    <property type="nucleotide sequence ID" value="NZ_JAMXWM010000029.1"/>
</dbReference>
<evidence type="ECO:0000313" key="1">
    <source>
        <dbReference type="EMBL" id="MFD2694065.1"/>
    </source>
</evidence>
<accession>A0ABW5S3L2</accession>
<sequence>MGRSVLYQKGAWNNMGEAISHVSAWSSGILDRMSAMDQTFRDIRNAVDDLDEDRRVSFSYKSMDGSLDRLRHDYQKLYTFTGDAGDAVSRHIDHPFYTKMDAYVEAMEQISIDKITTKNTINVKQYRPRTSIASVGGAKLLKKEITLDDLFSNNALMDASIKSEYERFKAMTASKQAEKVTFNQYKEAIQYSRSFDYKSIRDKQVDKEFWVNLAATGGIIILGIVCPPAGIAAGVAYGTMQVTEAVTGTSLISGRKLSTEERVTEGVFGVLDAVPGLKAAGAFGAIRRSGSKTFSTVGELSQGMKQSGQVRLLDLKTPAIRKTVRPKGSARKVVEKGTNINGVKNEITNGKKLSSKKMETLNKLNKEYSSDSNEYFKGQLGSLNDKVIINKIESAEDVNAWWKDRGYVDPPYTPKTPVLNVKLVKDATFVRVYDNDVSGLKGGWVMREEDIKGLSAQEIQEKFALPGLPKYIGKVSLKVGDSVRIGEVNPNFGFHGGSTQIDLQQQWIGEFKEIGKLTDWRPN</sequence>
<dbReference type="EMBL" id="JBHUMQ010000025">
    <property type="protein sequence ID" value="MFD2694065.1"/>
    <property type="molecule type" value="Genomic_DNA"/>
</dbReference>
<keyword evidence="2" id="KW-1185">Reference proteome</keyword>
<evidence type="ECO:0000313" key="2">
    <source>
        <dbReference type="Proteomes" id="UP001597399"/>
    </source>
</evidence>
<reference evidence="2" key="1">
    <citation type="journal article" date="2019" name="Int. J. Syst. Evol. Microbiol.">
        <title>The Global Catalogue of Microorganisms (GCM) 10K type strain sequencing project: providing services to taxonomists for standard genome sequencing and annotation.</title>
        <authorList>
            <consortium name="The Broad Institute Genomics Platform"/>
            <consortium name="The Broad Institute Genome Sequencing Center for Infectious Disease"/>
            <person name="Wu L."/>
            <person name="Ma J."/>
        </authorList>
    </citation>
    <scope>NUCLEOTIDE SEQUENCE [LARGE SCALE GENOMIC DNA]</scope>
    <source>
        <strain evidence="2">TISTR 2466</strain>
    </source>
</reference>
<name>A0ABW5S3L2_9BACL</name>
<protein>
    <recommendedName>
        <fullName evidence="3">Pre-toxin TG domain-containing protein</fullName>
    </recommendedName>
</protein>
<organism evidence="1 2">
    <name type="scientific">Sporolactobacillus shoreicorticis</name>
    <dbReference type="NCBI Taxonomy" id="1923877"/>
    <lineage>
        <taxon>Bacteria</taxon>
        <taxon>Bacillati</taxon>
        <taxon>Bacillota</taxon>
        <taxon>Bacilli</taxon>
        <taxon>Bacillales</taxon>
        <taxon>Sporolactobacillaceae</taxon>
        <taxon>Sporolactobacillus</taxon>
    </lineage>
</organism>
<proteinExistence type="predicted"/>